<dbReference type="Pfam" id="PF00483">
    <property type="entry name" value="NTP_transferase"/>
    <property type="match status" value="1"/>
</dbReference>
<dbReference type="EMBL" id="JBEOQB010000005">
    <property type="protein sequence ID" value="MEZ0453450.1"/>
    <property type="molecule type" value="Genomic_DNA"/>
</dbReference>
<dbReference type="PANTHER" id="PTHR43584">
    <property type="entry name" value="NUCLEOTIDYL TRANSFERASE"/>
    <property type="match status" value="1"/>
</dbReference>
<evidence type="ECO:0000313" key="4">
    <source>
        <dbReference type="EMBL" id="MEZ0453450.1"/>
    </source>
</evidence>
<dbReference type="InterPro" id="IPR050065">
    <property type="entry name" value="GlmU-like"/>
</dbReference>
<gene>
    <name evidence="4" type="ORF">ABTW24_17795</name>
</gene>
<proteinExistence type="predicted"/>
<reference evidence="4 5" key="1">
    <citation type="submission" date="2024-06" db="EMBL/GenBank/DDBJ databases">
        <title>Soil Sphingobacterium thalpophilum.</title>
        <authorList>
            <person name="Yang J."/>
            <person name="Li J."/>
        </authorList>
    </citation>
    <scope>NUCLEOTIDE SEQUENCE [LARGE SCALE GENOMIC DNA]</scope>
    <source>
        <strain evidence="4 5">22g91tb</strain>
    </source>
</reference>
<protein>
    <submittedName>
        <fullName evidence="4">Sugar phosphate nucleotidyltransferase</fullName>
    </submittedName>
</protein>
<dbReference type="Gene3D" id="3.90.550.10">
    <property type="entry name" value="Spore Coat Polysaccharide Biosynthesis Protein SpsA, Chain A"/>
    <property type="match status" value="1"/>
</dbReference>
<dbReference type="InterPro" id="IPR005835">
    <property type="entry name" value="NTP_transferase_dom"/>
</dbReference>
<dbReference type="Proteomes" id="UP001566204">
    <property type="component" value="Unassembled WGS sequence"/>
</dbReference>
<dbReference type="InterPro" id="IPR029044">
    <property type="entry name" value="Nucleotide-diphossugar_trans"/>
</dbReference>
<name>A0ABV4HG02_9SPHI</name>
<organism evidence="4 5">
    <name type="scientific">Sphingobacterium thalpophilum</name>
    <dbReference type="NCBI Taxonomy" id="259"/>
    <lineage>
        <taxon>Bacteria</taxon>
        <taxon>Pseudomonadati</taxon>
        <taxon>Bacteroidota</taxon>
        <taxon>Sphingobacteriia</taxon>
        <taxon>Sphingobacteriales</taxon>
        <taxon>Sphingobacteriaceae</taxon>
        <taxon>Sphingobacterium</taxon>
    </lineage>
</organism>
<dbReference type="PANTHER" id="PTHR43584:SF8">
    <property type="entry name" value="N-ACETYLMURAMATE ALPHA-1-PHOSPHATE URIDYLYLTRANSFERASE"/>
    <property type="match status" value="1"/>
</dbReference>
<comment type="caution">
    <text evidence="4">The sequence shown here is derived from an EMBL/GenBank/DDBJ whole genome shotgun (WGS) entry which is preliminary data.</text>
</comment>
<evidence type="ECO:0000256" key="1">
    <source>
        <dbReference type="ARBA" id="ARBA00022679"/>
    </source>
</evidence>
<keyword evidence="5" id="KW-1185">Reference proteome</keyword>
<accession>A0ABV4HG02</accession>
<keyword evidence="1" id="KW-0808">Transferase</keyword>
<sequence length="246" mass="27873">MNDFILQLEGMEFAIIAAGEGSRLRKEGFNLPKPMLPLHGVPLIERLIRLFAQEGAKKVHVIINTQSPELKLFLQNTAFELPILLIEEDTPSSLHSFALLVKNNPDWESCCLTTTDTVFKPHEFHEYLTAFRSKADVDAFMAVTPFVDDESPLYVNTDQDLKVEAFVDQSTPASRFVSGGIYCFRKAAMNCALESVETGNSRMRNFQRALLKKDLRVEAFVFEKVVDIDHLKDRIVAEQFLSEEVS</sequence>
<dbReference type="RefSeq" id="WP_370483138.1">
    <property type="nucleotide sequence ID" value="NZ_JBEOQA010000002.1"/>
</dbReference>
<feature type="domain" description="Nucleotidyl transferase" evidence="3">
    <location>
        <begin position="15"/>
        <end position="235"/>
    </location>
</feature>
<evidence type="ECO:0000313" key="5">
    <source>
        <dbReference type="Proteomes" id="UP001566204"/>
    </source>
</evidence>
<evidence type="ECO:0000259" key="3">
    <source>
        <dbReference type="Pfam" id="PF00483"/>
    </source>
</evidence>
<dbReference type="SUPFAM" id="SSF53448">
    <property type="entry name" value="Nucleotide-diphospho-sugar transferases"/>
    <property type="match status" value="1"/>
</dbReference>
<keyword evidence="2" id="KW-0548">Nucleotidyltransferase</keyword>
<evidence type="ECO:0000256" key="2">
    <source>
        <dbReference type="ARBA" id="ARBA00022695"/>
    </source>
</evidence>